<sequence length="1212" mass="135498">MHHMLYHCMFSGLTCDWASGVGRLDPYITSGSIKSLSVNSEDECRAQCMQQTLFICASINYGTDDGTCELLAENTQTANIGSSDSQWRYSVRPDCAGIWQSWTANKGNFLNSGVQKYNQRSTSDLRDCMSFCLRDEDISYNCSSIVKSVSADQCEIVNKRSDDTGVTPEKHLDYRYFNLPLWYSDNSASTTNTNISNYGSGGAAFMLLFNYKIEADGYLVGWKYMIGHSTDYCDSYAAIWRQTGEGNSAVFNLITETLLTPEDASTRGIRFQFVQNSTEVVRKGDFLALYVEDLSNSGCTGNLVSFRPSRSGDPSAYIRKNTNRDRVDRLTPSDVVTQTRAVALRAYIAKILKLSGDPVSSHTDVSPGEIRITWEFPATAPKQELTTTHFKIECSDNSNYKTIMSSKLVSLDYRETVISNLNIQQPYYARVSTVRNYNGEELIQDVSTISSRFCAGKYDVEADDCVSSVTLTYGSEQLSNQKKTGPWNFTKQQGVTFELTIEVQLRDGHENIIWQDTYTTSKAPSSPNGLTVDTRTSTSVTISWYPVVYIDKIYSIQQYQVTCMTTNNTFNDSVTVNSVRYHNTPGSAITSLTIESLYSQVEYSCTVKALLSENEFGESSREIVFWTKPEEPMLTYSNDDNIVTPSEETITVPLPNITSSNDILKGYDSMKIVVEKLSSRKKRSITVDSIDNVTVYITASFPVTNYSSSLSVGDNQIYGGYWNRPLDNQYSYHIAVGFKAKTEDDVLKLTTIPGAESVRCEFESARLPCDWTSGVGRLDPYITSGSIKTLSVNSEDECRAQCMQQTSFICASINYRTDDGNCQLLAENTQTATISNSDSQWRYSVRPDCAGIWQPWTATRGYHLNSGVQKYSQTSTSDLRDCMSFCLQDEDISYNCSSIVKSVSGDQCEIVNKRSDDTGVTPEVNTDYQYFNLPLWYSDNSDSATNTKIINYGSAGAAFMLLFNYKIEADGYLVGWKYMIGHSTDYCDSYAAIWRQTGEGNSAVFNLITETLLTPEDVSTGGIRFQFVQNSTEVVRKGDFLALYVEDLSNSGCGNLVSFRPDVDGDPSAYIRYPSNHNRDRVDRLTLSDVLTQLRGVALRAYIAEILKLSGDPESSHRNVSPGEIRITWKFPAAPLNQELTTTHFRVECSDNSNFNTIISSKLVSIDYRETVISNLNIQQPYYARVSTVRNYNGEELTQDVSTVGSRFCAGK</sequence>
<evidence type="ECO:0000256" key="6">
    <source>
        <dbReference type="ARBA" id="ARBA00023136"/>
    </source>
</evidence>
<dbReference type="Pfam" id="PF00041">
    <property type="entry name" value="fn3"/>
    <property type="match status" value="1"/>
</dbReference>
<dbReference type="Pfam" id="PF00024">
    <property type="entry name" value="PAN_1"/>
    <property type="match status" value="2"/>
</dbReference>
<keyword evidence="8" id="KW-0325">Glycoprotein</keyword>
<keyword evidence="7" id="KW-1015">Disulfide bond</keyword>
<name>A0A7J7IU91_BUGNE</name>
<dbReference type="PROSITE" id="PS50853">
    <property type="entry name" value="FN3"/>
    <property type="match status" value="1"/>
</dbReference>
<dbReference type="PANTHER" id="PTHR24051">
    <property type="entry name" value="SUSHI DOMAIN-CONTAINING PROTEIN 1"/>
    <property type="match status" value="1"/>
</dbReference>
<evidence type="ECO:0000256" key="5">
    <source>
        <dbReference type="ARBA" id="ARBA00022989"/>
    </source>
</evidence>
<comment type="caution">
    <text evidence="11">The sequence shown here is derived from an EMBL/GenBank/DDBJ whole genome shotgun (WGS) entry which is preliminary data.</text>
</comment>
<dbReference type="Pfam" id="PF23144">
    <property type="entry name" value="Fn3_PTPRU"/>
    <property type="match status" value="1"/>
</dbReference>
<comment type="subcellular location">
    <subcellularLocation>
        <location evidence="1">Membrane</location>
        <topology evidence="1">Single-pass type I membrane protein</topology>
    </subcellularLocation>
</comment>
<keyword evidence="4" id="KW-0677">Repeat</keyword>
<evidence type="ECO:0000256" key="1">
    <source>
        <dbReference type="ARBA" id="ARBA00004479"/>
    </source>
</evidence>
<keyword evidence="6" id="KW-0472">Membrane</keyword>
<dbReference type="Proteomes" id="UP000593567">
    <property type="component" value="Unassembled WGS sequence"/>
</dbReference>
<dbReference type="Gene3D" id="3.50.4.10">
    <property type="entry name" value="Hepatocyte Growth Factor"/>
    <property type="match status" value="2"/>
</dbReference>
<evidence type="ECO:0000259" key="9">
    <source>
        <dbReference type="PROSITE" id="PS50853"/>
    </source>
</evidence>
<evidence type="ECO:0000256" key="3">
    <source>
        <dbReference type="ARBA" id="ARBA00022729"/>
    </source>
</evidence>
<dbReference type="InterPro" id="IPR036116">
    <property type="entry name" value="FN3_sf"/>
</dbReference>
<dbReference type="EMBL" id="VXIV02003433">
    <property type="protein sequence ID" value="KAF6017086.1"/>
    <property type="molecule type" value="Genomic_DNA"/>
</dbReference>
<dbReference type="OrthoDB" id="6073264at2759"/>
<gene>
    <name evidence="11" type="ORF">EB796_024617</name>
</gene>
<dbReference type="InterPro" id="IPR003609">
    <property type="entry name" value="Pan_app"/>
</dbReference>
<dbReference type="SUPFAM" id="SSF49265">
    <property type="entry name" value="Fibronectin type III"/>
    <property type="match status" value="2"/>
</dbReference>
<dbReference type="CDD" id="cd01099">
    <property type="entry name" value="PAN_AP_HGF"/>
    <property type="match status" value="2"/>
</dbReference>
<protein>
    <submittedName>
        <fullName evidence="11">Uncharacterized protein</fullName>
    </submittedName>
</protein>
<proteinExistence type="predicted"/>
<organism evidence="11 12">
    <name type="scientific">Bugula neritina</name>
    <name type="common">Brown bryozoan</name>
    <name type="synonym">Sertularia neritina</name>
    <dbReference type="NCBI Taxonomy" id="10212"/>
    <lineage>
        <taxon>Eukaryota</taxon>
        <taxon>Metazoa</taxon>
        <taxon>Spiralia</taxon>
        <taxon>Lophotrochozoa</taxon>
        <taxon>Bryozoa</taxon>
        <taxon>Gymnolaemata</taxon>
        <taxon>Cheilostomatida</taxon>
        <taxon>Flustrina</taxon>
        <taxon>Buguloidea</taxon>
        <taxon>Bugulidae</taxon>
        <taxon>Bugula</taxon>
    </lineage>
</organism>
<reference evidence="11" key="1">
    <citation type="submission" date="2020-06" db="EMBL/GenBank/DDBJ databases">
        <title>Draft genome of Bugula neritina, a colonial animal packing powerful symbionts and potential medicines.</title>
        <authorList>
            <person name="Rayko M."/>
        </authorList>
    </citation>
    <scope>NUCLEOTIDE SEQUENCE [LARGE SCALE GENOMIC DNA]</scope>
    <source>
        <strain evidence="11">Kwan_BN1</strain>
    </source>
</reference>
<dbReference type="CDD" id="cd00063">
    <property type="entry name" value="FN3"/>
    <property type="match status" value="1"/>
</dbReference>
<dbReference type="SUPFAM" id="SSF57414">
    <property type="entry name" value="Hairpin loop containing domain-like"/>
    <property type="match status" value="4"/>
</dbReference>
<dbReference type="SMART" id="SM00060">
    <property type="entry name" value="FN3"/>
    <property type="match status" value="3"/>
</dbReference>
<evidence type="ECO:0000256" key="2">
    <source>
        <dbReference type="ARBA" id="ARBA00022692"/>
    </source>
</evidence>
<evidence type="ECO:0000259" key="10">
    <source>
        <dbReference type="PROSITE" id="PS50948"/>
    </source>
</evidence>
<evidence type="ECO:0000313" key="12">
    <source>
        <dbReference type="Proteomes" id="UP000593567"/>
    </source>
</evidence>
<evidence type="ECO:0000256" key="4">
    <source>
        <dbReference type="ARBA" id="ARBA00022737"/>
    </source>
</evidence>
<dbReference type="PANTHER" id="PTHR24051:SF9">
    <property type="entry name" value="FIBRONECTIN TYPE-III DOMAIN-CONTAINING PROTEIN"/>
    <property type="match status" value="1"/>
</dbReference>
<evidence type="ECO:0000256" key="8">
    <source>
        <dbReference type="ARBA" id="ARBA00023180"/>
    </source>
</evidence>
<dbReference type="PROSITE" id="PS50948">
    <property type="entry name" value="PAN"/>
    <property type="match status" value="2"/>
</dbReference>
<keyword evidence="5" id="KW-1133">Transmembrane helix</keyword>
<dbReference type="AlphaFoldDB" id="A0A7J7IU91"/>
<dbReference type="InterPro" id="IPR051622">
    <property type="entry name" value="R-tyr_protein_phosphatases"/>
</dbReference>
<dbReference type="InterPro" id="IPR013783">
    <property type="entry name" value="Ig-like_fold"/>
</dbReference>
<keyword evidence="12" id="KW-1185">Reference proteome</keyword>
<dbReference type="GO" id="GO:0016020">
    <property type="term" value="C:membrane"/>
    <property type="evidence" value="ECO:0007669"/>
    <property type="project" value="UniProtKB-SubCell"/>
</dbReference>
<dbReference type="InterPro" id="IPR057598">
    <property type="entry name" value="Fn3_PTPRU"/>
</dbReference>
<keyword evidence="2" id="KW-0812">Transmembrane</keyword>
<dbReference type="SMART" id="SM00473">
    <property type="entry name" value="PAN_AP"/>
    <property type="match status" value="3"/>
</dbReference>
<evidence type="ECO:0000256" key="7">
    <source>
        <dbReference type="ARBA" id="ARBA00023157"/>
    </source>
</evidence>
<feature type="domain" description="Fibronectin type-III" evidence="9">
    <location>
        <begin position="523"/>
        <end position="630"/>
    </location>
</feature>
<feature type="domain" description="Apple" evidence="10">
    <location>
        <begin position="15"/>
        <end position="95"/>
    </location>
</feature>
<evidence type="ECO:0000313" key="11">
    <source>
        <dbReference type="EMBL" id="KAF6017086.1"/>
    </source>
</evidence>
<accession>A0A7J7IU91</accession>
<keyword evidence="3" id="KW-0732">Signal</keyword>
<dbReference type="Gene3D" id="2.60.40.10">
    <property type="entry name" value="Immunoglobulins"/>
    <property type="match status" value="1"/>
</dbReference>
<feature type="domain" description="Apple" evidence="10">
    <location>
        <begin position="769"/>
        <end position="849"/>
    </location>
</feature>
<dbReference type="InterPro" id="IPR003961">
    <property type="entry name" value="FN3_dom"/>
</dbReference>